<dbReference type="AlphaFoldDB" id="A0A2A4ISA1"/>
<evidence type="ECO:0000256" key="1">
    <source>
        <dbReference type="ARBA" id="ARBA00000032"/>
    </source>
</evidence>
<dbReference type="PANTHER" id="PTHR11567">
    <property type="entry name" value="ACID PHOSPHATASE-RELATED"/>
    <property type="match status" value="1"/>
</dbReference>
<dbReference type="InterPro" id="IPR000560">
    <property type="entry name" value="His_Pase_clade-2"/>
</dbReference>
<dbReference type="SUPFAM" id="SSF53254">
    <property type="entry name" value="Phosphoglycerate mutase-like"/>
    <property type="match status" value="1"/>
</dbReference>
<dbReference type="InterPro" id="IPR033379">
    <property type="entry name" value="Acid_Pase_AS"/>
</dbReference>
<dbReference type="Pfam" id="PF00328">
    <property type="entry name" value="His_Phos_2"/>
    <property type="match status" value="1"/>
</dbReference>
<evidence type="ECO:0008006" key="5">
    <source>
        <dbReference type="Google" id="ProtNLM"/>
    </source>
</evidence>
<dbReference type="STRING" id="7102.A0A2A4ISA1"/>
<comment type="catalytic activity">
    <reaction evidence="1">
        <text>a phosphate monoester + H2O = an alcohol + phosphate</text>
        <dbReference type="Rhea" id="RHEA:15017"/>
        <dbReference type="ChEBI" id="CHEBI:15377"/>
        <dbReference type="ChEBI" id="CHEBI:30879"/>
        <dbReference type="ChEBI" id="CHEBI:43474"/>
        <dbReference type="ChEBI" id="CHEBI:67140"/>
        <dbReference type="EC" id="3.1.3.2"/>
    </reaction>
</comment>
<comment type="similarity">
    <text evidence="2">Belongs to the histidine acid phosphatase family.</text>
</comment>
<accession>A0A2A4ISA1</accession>
<protein>
    <recommendedName>
        <fullName evidence="5">Acid phosphatase</fullName>
    </recommendedName>
</protein>
<name>A0A2A4ISA1_HELVI</name>
<feature type="transmembrane region" description="Helical" evidence="3">
    <location>
        <begin position="43"/>
        <end position="62"/>
    </location>
</feature>
<dbReference type="EMBL" id="NWSH01008300">
    <property type="protein sequence ID" value="PCG62611.1"/>
    <property type="molecule type" value="Genomic_DNA"/>
</dbReference>
<evidence type="ECO:0000313" key="4">
    <source>
        <dbReference type="EMBL" id="PCG62611.1"/>
    </source>
</evidence>
<dbReference type="Gene3D" id="3.40.50.1240">
    <property type="entry name" value="Phosphoglycerate mutase-like"/>
    <property type="match status" value="1"/>
</dbReference>
<dbReference type="PROSITE" id="PS00616">
    <property type="entry name" value="HIS_ACID_PHOSPHAT_1"/>
    <property type="match status" value="1"/>
</dbReference>
<reference evidence="4" key="1">
    <citation type="submission" date="2017-09" db="EMBL/GenBank/DDBJ databases">
        <title>Contemporary evolution of a Lepidopteran species, Heliothis virescens, in response to modern agricultural practices.</title>
        <authorList>
            <person name="Fritz M.L."/>
            <person name="Deyonke A.M."/>
            <person name="Papanicolaou A."/>
            <person name="Micinski S."/>
            <person name="Westbrook J."/>
            <person name="Gould F."/>
        </authorList>
    </citation>
    <scope>NUCLEOTIDE SEQUENCE [LARGE SCALE GENOMIC DNA]</scope>
    <source>
        <strain evidence="4">HvINT-</strain>
        <tissue evidence="4">Whole body</tissue>
    </source>
</reference>
<organism evidence="4">
    <name type="scientific">Heliothis virescens</name>
    <name type="common">Tobacco budworm moth</name>
    <dbReference type="NCBI Taxonomy" id="7102"/>
    <lineage>
        <taxon>Eukaryota</taxon>
        <taxon>Metazoa</taxon>
        <taxon>Ecdysozoa</taxon>
        <taxon>Arthropoda</taxon>
        <taxon>Hexapoda</taxon>
        <taxon>Insecta</taxon>
        <taxon>Pterygota</taxon>
        <taxon>Neoptera</taxon>
        <taxon>Endopterygota</taxon>
        <taxon>Lepidoptera</taxon>
        <taxon>Glossata</taxon>
        <taxon>Ditrysia</taxon>
        <taxon>Noctuoidea</taxon>
        <taxon>Noctuidae</taxon>
        <taxon>Heliothinae</taxon>
        <taxon>Heliothis</taxon>
    </lineage>
</organism>
<proteinExistence type="inferred from homology"/>
<keyword evidence="3" id="KW-0812">Transmembrane</keyword>
<dbReference type="InterPro" id="IPR029033">
    <property type="entry name" value="His_PPase_superfam"/>
</dbReference>
<dbReference type="PANTHER" id="PTHR11567:SF19">
    <property type="entry name" value="GH19849P"/>
    <property type="match status" value="1"/>
</dbReference>
<dbReference type="InterPro" id="IPR050645">
    <property type="entry name" value="Histidine_acid_phosphatase"/>
</dbReference>
<dbReference type="CDD" id="cd07061">
    <property type="entry name" value="HP_HAP_like"/>
    <property type="match status" value="1"/>
</dbReference>
<dbReference type="GO" id="GO:0003993">
    <property type="term" value="F:acid phosphatase activity"/>
    <property type="evidence" value="ECO:0007669"/>
    <property type="project" value="UniProtKB-EC"/>
</dbReference>
<evidence type="ECO:0000256" key="2">
    <source>
        <dbReference type="ARBA" id="ARBA00005375"/>
    </source>
</evidence>
<comment type="caution">
    <text evidence="4">The sequence shown here is derived from an EMBL/GenBank/DDBJ whole genome shotgun (WGS) entry which is preliminary data.</text>
</comment>
<gene>
    <name evidence="4" type="ORF">B5V51_14064</name>
</gene>
<keyword evidence="3" id="KW-1133">Transmembrane helix</keyword>
<evidence type="ECO:0000256" key="3">
    <source>
        <dbReference type="SAM" id="Phobius"/>
    </source>
</evidence>
<keyword evidence="3" id="KW-0472">Membrane</keyword>
<sequence length="411" mass="47729">MYSIIRDSVPMEYDNDENTWRRPSTPKVERSACHQIPKRSTTVAVVVLGLAVLSCLLGYCVLSETLPYESKTLRLVIILFRHGARTPVKSYNSDPYKNYQWPDGLGGLTNAGKLQLYELGKKYRSYYANFIPEEYCEKDVFIRSSDKSRCLMSAYTFLAGLYPPTERQMWHPELPWQPVPVHSLPRELDNIVAATKPCKIWKAMYEEKLAEKNEDPKFAELFDYLSRHTNQSMRSVLPVDFLYSTLLSEQEAGLKLPEWTRTVFPSKMRTPFMLSLALLSYNETLQRLQVGPLLKEMKQYLDETVRHENVDRSLYVYSGHDVTVVSLWRAFGFNDLLEPEYGASIVIELHEDIEQESFFVKTFYRNNTKVEVPLELKLPFCDDPCTYTQFSQYISKLVPDDWEAECGNVDK</sequence>